<dbReference type="InterPro" id="IPR038231">
    <property type="entry name" value="MepB-like_sf"/>
</dbReference>
<reference evidence="1" key="1">
    <citation type="journal article" date="2021" name="PeerJ">
        <title>Extensive microbial diversity within the chicken gut microbiome revealed by metagenomics and culture.</title>
        <authorList>
            <person name="Gilroy R."/>
            <person name="Ravi A."/>
            <person name="Getino M."/>
            <person name="Pursley I."/>
            <person name="Horton D.L."/>
            <person name="Alikhan N.F."/>
            <person name="Baker D."/>
            <person name="Gharbi K."/>
            <person name="Hall N."/>
            <person name="Watson M."/>
            <person name="Adriaenssens E.M."/>
            <person name="Foster-Nyarko E."/>
            <person name="Jarju S."/>
            <person name="Secka A."/>
            <person name="Antonio M."/>
            <person name="Oren A."/>
            <person name="Chaudhuri R.R."/>
            <person name="La Ragione R."/>
            <person name="Hildebrand F."/>
            <person name="Pallen M.J."/>
        </authorList>
    </citation>
    <scope>NUCLEOTIDE SEQUENCE</scope>
    <source>
        <strain evidence="1">CHK160-9182</strain>
    </source>
</reference>
<dbReference type="Gene3D" id="3.40.1350.140">
    <property type="entry name" value="MepB-like"/>
    <property type="match status" value="1"/>
</dbReference>
<dbReference type="AlphaFoldDB" id="A0A9D1Q717"/>
<reference evidence="1" key="2">
    <citation type="submission" date="2021-04" db="EMBL/GenBank/DDBJ databases">
        <authorList>
            <person name="Gilroy R."/>
        </authorList>
    </citation>
    <scope>NUCLEOTIDE SEQUENCE</scope>
    <source>
        <strain evidence="1">CHK160-9182</strain>
    </source>
</reference>
<dbReference type="Pfam" id="PF08877">
    <property type="entry name" value="MepB-like"/>
    <property type="match status" value="1"/>
</dbReference>
<comment type="caution">
    <text evidence="1">The sequence shown here is derived from an EMBL/GenBank/DDBJ whole genome shotgun (WGS) entry which is preliminary data.</text>
</comment>
<dbReference type="PIRSF" id="PIRSF032285">
    <property type="entry name" value="UCP032285"/>
    <property type="match status" value="1"/>
</dbReference>
<dbReference type="EMBL" id="DXHP01000167">
    <property type="protein sequence ID" value="HIW07123.1"/>
    <property type="molecule type" value="Genomic_DNA"/>
</dbReference>
<evidence type="ECO:0000313" key="1">
    <source>
        <dbReference type="EMBL" id="HIW07123.1"/>
    </source>
</evidence>
<sequence length="162" mass="19077">MKSNNLFNELFESLEMPAIEISELDPYNQEYEGFDFSVSQTRYRSRLAKKTPKKAGYFLAIWEKDSENKNIPFSAEAFPDYLIVNIIDDERKGQFIFPKRVLQQQGILSSPAQLGKMAFRVYTRWDQDLNSSATKTAKWQIPYFVELSVEDSTRDYLRQVYR</sequence>
<accession>A0A9D1Q717</accession>
<name>A0A9D1Q717_9GAMM</name>
<evidence type="ECO:0000313" key="2">
    <source>
        <dbReference type="Proteomes" id="UP000823934"/>
    </source>
</evidence>
<protein>
    <submittedName>
        <fullName evidence="1">MepB family protein</fullName>
    </submittedName>
</protein>
<organism evidence="1 2">
    <name type="scientific">Candidatus Ignatzschineria merdigallinarum</name>
    <dbReference type="NCBI Taxonomy" id="2838621"/>
    <lineage>
        <taxon>Bacteria</taxon>
        <taxon>Pseudomonadati</taxon>
        <taxon>Pseudomonadota</taxon>
        <taxon>Gammaproteobacteria</taxon>
        <taxon>Cardiobacteriales</taxon>
        <taxon>Ignatzschineriaceae</taxon>
        <taxon>Ignatzschineria</taxon>
    </lineage>
</organism>
<dbReference type="InterPro" id="IPR011235">
    <property type="entry name" value="MepB-like"/>
</dbReference>
<gene>
    <name evidence="1" type="ORF">H9889_07355</name>
</gene>
<dbReference type="Proteomes" id="UP000823934">
    <property type="component" value="Unassembled WGS sequence"/>
</dbReference>
<proteinExistence type="predicted"/>